<evidence type="ECO:0000259" key="4">
    <source>
        <dbReference type="PROSITE" id="PS50800"/>
    </source>
</evidence>
<dbReference type="AlphaFoldDB" id="A0A673MY05"/>
<proteinExistence type="predicted"/>
<dbReference type="Proteomes" id="UP000472270">
    <property type="component" value="Unassembled WGS sequence"/>
</dbReference>
<dbReference type="PANTHER" id="PTHR15683">
    <property type="entry name" value="SCAFFOLD ATTACHMENT FACTOR B-RELATED"/>
    <property type="match status" value="1"/>
</dbReference>
<keyword evidence="3" id="KW-0539">Nucleus</keyword>
<organism evidence="5 6">
    <name type="scientific">Sinocyclocheilus rhinocerous</name>
    <dbReference type="NCBI Taxonomy" id="307959"/>
    <lineage>
        <taxon>Eukaryota</taxon>
        <taxon>Metazoa</taxon>
        <taxon>Chordata</taxon>
        <taxon>Craniata</taxon>
        <taxon>Vertebrata</taxon>
        <taxon>Euteleostomi</taxon>
        <taxon>Actinopterygii</taxon>
        <taxon>Neopterygii</taxon>
        <taxon>Teleostei</taxon>
        <taxon>Ostariophysi</taxon>
        <taxon>Cypriniformes</taxon>
        <taxon>Cyprinidae</taxon>
        <taxon>Cyprininae</taxon>
        <taxon>Sinocyclocheilus</taxon>
    </lineage>
</organism>
<evidence type="ECO:0000256" key="3">
    <source>
        <dbReference type="ARBA" id="ARBA00023242"/>
    </source>
</evidence>
<dbReference type="GO" id="GO:0050684">
    <property type="term" value="P:regulation of mRNA processing"/>
    <property type="evidence" value="ECO:0007669"/>
    <property type="project" value="TreeGrafter"/>
</dbReference>
<dbReference type="GO" id="GO:0005634">
    <property type="term" value="C:nucleus"/>
    <property type="evidence" value="ECO:0007669"/>
    <property type="project" value="UniProtKB-SubCell"/>
</dbReference>
<evidence type="ECO:0000313" key="5">
    <source>
        <dbReference type="Ensembl" id="ENSSRHP00000093198.1"/>
    </source>
</evidence>
<keyword evidence="2" id="KW-0694">RNA-binding</keyword>
<dbReference type="InterPro" id="IPR003034">
    <property type="entry name" value="SAP_dom"/>
</dbReference>
<dbReference type="GO" id="GO:0003723">
    <property type="term" value="F:RNA binding"/>
    <property type="evidence" value="ECO:0007669"/>
    <property type="project" value="UniProtKB-KW"/>
</dbReference>
<dbReference type="GO" id="GO:0043565">
    <property type="term" value="F:sequence-specific DNA binding"/>
    <property type="evidence" value="ECO:0007669"/>
    <property type="project" value="TreeGrafter"/>
</dbReference>
<accession>A0A673MY05</accession>
<dbReference type="Ensembl" id="ENSSRHT00000095717.1">
    <property type="protein sequence ID" value="ENSSRHP00000093198.1"/>
    <property type="gene ID" value="ENSSRHG00000045940.1"/>
</dbReference>
<dbReference type="Pfam" id="PF02037">
    <property type="entry name" value="SAP"/>
    <property type="match status" value="1"/>
</dbReference>
<dbReference type="PANTHER" id="PTHR15683:SF5">
    <property type="entry name" value="SAFB-LIKE TRANSCRIPTION MODULATOR"/>
    <property type="match status" value="1"/>
</dbReference>
<protein>
    <recommendedName>
        <fullName evidence="4">SAP domain-containing protein</fullName>
    </recommendedName>
</protein>
<dbReference type="SUPFAM" id="SSF68906">
    <property type="entry name" value="SAP domain"/>
    <property type="match status" value="1"/>
</dbReference>
<dbReference type="InterPro" id="IPR051738">
    <property type="entry name" value="SAF_Modulators"/>
</dbReference>
<evidence type="ECO:0000313" key="6">
    <source>
        <dbReference type="Proteomes" id="UP000472270"/>
    </source>
</evidence>
<sequence>VRKTLSLGHTGKMASGAISVETKKITDLRVVDLKSELKRRNLDVTGVKNTLVARLKQDLLSRLNSLSKRMQLQRTQISCCNFKQIHHLYLQSFCAICYN</sequence>
<dbReference type="Gene3D" id="1.10.720.30">
    <property type="entry name" value="SAP domain"/>
    <property type="match status" value="1"/>
</dbReference>
<reference evidence="5" key="1">
    <citation type="submission" date="2025-08" db="UniProtKB">
        <authorList>
            <consortium name="Ensembl"/>
        </authorList>
    </citation>
    <scope>IDENTIFICATION</scope>
</reference>
<dbReference type="InterPro" id="IPR036361">
    <property type="entry name" value="SAP_dom_sf"/>
</dbReference>
<evidence type="ECO:0000256" key="1">
    <source>
        <dbReference type="ARBA" id="ARBA00004123"/>
    </source>
</evidence>
<comment type="subcellular location">
    <subcellularLocation>
        <location evidence="1">Nucleus</location>
    </subcellularLocation>
</comment>
<dbReference type="SMART" id="SM00513">
    <property type="entry name" value="SAP"/>
    <property type="match status" value="1"/>
</dbReference>
<reference evidence="5" key="2">
    <citation type="submission" date="2025-09" db="UniProtKB">
        <authorList>
            <consortium name="Ensembl"/>
        </authorList>
    </citation>
    <scope>IDENTIFICATION</scope>
</reference>
<feature type="domain" description="SAP" evidence="4">
    <location>
        <begin position="25"/>
        <end position="59"/>
    </location>
</feature>
<evidence type="ECO:0000256" key="2">
    <source>
        <dbReference type="ARBA" id="ARBA00022884"/>
    </source>
</evidence>
<keyword evidence="6" id="KW-1185">Reference proteome</keyword>
<name>A0A673MY05_9TELE</name>
<dbReference type="PROSITE" id="PS50800">
    <property type="entry name" value="SAP"/>
    <property type="match status" value="1"/>
</dbReference>
<dbReference type="GO" id="GO:0006357">
    <property type="term" value="P:regulation of transcription by RNA polymerase II"/>
    <property type="evidence" value="ECO:0007669"/>
    <property type="project" value="TreeGrafter"/>
</dbReference>